<dbReference type="FunFam" id="2.60.40.10:FF:000107">
    <property type="entry name" value="Myosin, light chain kinase a"/>
    <property type="match status" value="2"/>
</dbReference>
<name>A0A813PY10_9BILA</name>
<feature type="region of interest" description="Disordered" evidence="2">
    <location>
        <begin position="775"/>
        <end position="809"/>
    </location>
</feature>
<feature type="domain" description="Ig-like" evidence="3">
    <location>
        <begin position="535"/>
        <end position="620"/>
    </location>
</feature>
<dbReference type="SMART" id="SM00409">
    <property type="entry name" value="IG"/>
    <property type="match status" value="2"/>
</dbReference>
<feature type="compositionally biased region" description="Basic and acidic residues" evidence="2">
    <location>
        <begin position="849"/>
        <end position="864"/>
    </location>
</feature>
<feature type="compositionally biased region" description="Polar residues" evidence="2">
    <location>
        <begin position="1169"/>
        <end position="1189"/>
    </location>
</feature>
<feature type="region of interest" description="Disordered" evidence="2">
    <location>
        <begin position="337"/>
        <end position="356"/>
    </location>
</feature>
<proteinExistence type="predicted"/>
<sequence>MITSDFDDEHELEAYKSYTSDVSMLDDDECKRILAVIQRDFELRQQESRRISEFERCSSDWFYAQTRQKYKRCGSAKIVRDLYKREKEILLFMPSLIEKSEILPDDDNIPKTFLTILQELHQDGRLASWKVRGQGDILSVKLTWTSTAGNEDESSITNAYQIKATAQQRDPKTPLSCLLHDKNSKIELREFSDRIRSLTDKLQNDLAGRNENIDTRSQIKRTDKQKLTVKQNLKEHQQHIAAEIGRARVLLSETTRSANIKNDTYEHDLRSLIIKQIEYVLQTDLSKFQKTAPYKPHQQLFQPSDPIWSEQSPQESTWEIKSRNDSIRKVIVTPSRNEQESMDNYQSESEIRLDPDSETDSVAINQTSFDSDTEIIPVNEPALDTGNWKKDWQLAGKNHIGEEVPRNSRIGSETVLLTIPEAREDISPRIGDKSLEELGDDDLYADDQSNIHTMSSTQTQDISTNDDSHKTFSLSANLILSSKRSSSNSYRQPSYTYESDDNESVISEISSLTLTDSKMYIDEEKFKSDPHILDPKFIQRPKDLIIRCGEAAKFKCQTTGTEPIDVFWFRFGADDDLVNDEKYQITHDENYHYLKIYATTKEDEGNYLCVLANDKAQNVDIIRLIITDNKRTFRSPTIIQDFKDVDVIEGSLFTLRCKIDHGYPKARVLWYREDKIIRPDGHYKLYYDGDGVHVLQVDESTTEEDNSTFTFLVFNAAGRVHISADVFVNEKEVIDRPRGTHIRPLLSATTKHNGTGNMISNDEDRQTNWSASMLTTSPNVKQPTQFDHPPQISPESSPRLLTPEPKRHISTSNLDRSAKLLESWKNLYQQSIDILKSDDLVPFHPYPRPLDDLEHESPREEHSRSPTLNLNSNQLYKSKWEVRLPELLNVTVGPDRPKRNPLRRHTTEVVYKQPQEDYFQEQSISNERSIQPQNQSLSQSFSPDGEPPSPLVKHLKQRFDKIEPSKVHRVASLTCRGLTANKKSNKRPQLFVAVHRARKCALSDSTNPLTSRQSSLRKKGNKNSSLPNTYRNLYPPQSTKTVVNQLLKQDGFGAATVVYDSTTPNTNGLNATTDHRSAAIMNSNRNTSNNNMVSSPKSTRQNNETSLGKQPLQPALRLKSKENINSKTKTNFDDQARHVRSQNDKSSPETIIPKSNMTPKISNERRTNKNLNKSLTTSNSMSDIKQHSINPPAKPERLFIPSNESTTTDSVTKTTPSNTTADNVVYEAIPPNIDDARSSVLARAKLWDKRISVENGEEEDLVPTEWSKEFEQTQENNVEFCI</sequence>
<feature type="compositionally biased region" description="Polar residues" evidence="2">
    <location>
        <begin position="775"/>
        <end position="785"/>
    </location>
</feature>
<evidence type="ECO:0000256" key="1">
    <source>
        <dbReference type="ARBA" id="ARBA00023319"/>
    </source>
</evidence>
<dbReference type="Gene3D" id="2.60.40.10">
    <property type="entry name" value="Immunoglobulins"/>
    <property type="match status" value="2"/>
</dbReference>
<evidence type="ECO:0000256" key="2">
    <source>
        <dbReference type="SAM" id="MobiDB-lite"/>
    </source>
</evidence>
<dbReference type="EMBL" id="CAJNOQ010000124">
    <property type="protein sequence ID" value="CAF0760274.1"/>
    <property type="molecule type" value="Genomic_DNA"/>
</dbReference>
<comment type="caution">
    <text evidence="4">The sequence shown here is derived from an EMBL/GenBank/DDBJ whole genome shotgun (WGS) entry which is preliminary data.</text>
</comment>
<dbReference type="Pfam" id="PF07679">
    <property type="entry name" value="I-set"/>
    <property type="match status" value="2"/>
</dbReference>
<feature type="compositionally biased region" description="Low complexity" evidence="2">
    <location>
        <begin position="1205"/>
        <end position="1218"/>
    </location>
</feature>
<feature type="compositionally biased region" description="Polar residues" evidence="2">
    <location>
        <begin position="1148"/>
        <end position="1161"/>
    </location>
</feature>
<dbReference type="OrthoDB" id="10072397at2759"/>
<dbReference type="InterPro" id="IPR036179">
    <property type="entry name" value="Ig-like_dom_sf"/>
</dbReference>
<reference evidence="4" key="1">
    <citation type="submission" date="2021-02" db="EMBL/GenBank/DDBJ databases">
        <authorList>
            <person name="Nowell W R."/>
        </authorList>
    </citation>
    <scope>NUCLEOTIDE SEQUENCE</scope>
</reference>
<dbReference type="Proteomes" id="UP000681722">
    <property type="component" value="Unassembled WGS sequence"/>
</dbReference>
<dbReference type="EMBL" id="CAJOBC010000124">
    <property type="protein sequence ID" value="CAF3541082.1"/>
    <property type="molecule type" value="Genomic_DNA"/>
</dbReference>
<dbReference type="InterPro" id="IPR003599">
    <property type="entry name" value="Ig_sub"/>
</dbReference>
<dbReference type="InterPro" id="IPR013783">
    <property type="entry name" value="Ig-like_fold"/>
</dbReference>
<dbReference type="Proteomes" id="UP000663829">
    <property type="component" value="Unassembled WGS sequence"/>
</dbReference>
<feature type="compositionally biased region" description="Low complexity" evidence="2">
    <location>
        <begin position="1082"/>
        <end position="1095"/>
    </location>
</feature>
<feature type="compositionally biased region" description="Polar residues" evidence="2">
    <location>
        <begin position="1096"/>
        <end position="1108"/>
    </location>
</feature>
<dbReference type="SUPFAM" id="SSF48726">
    <property type="entry name" value="Immunoglobulin"/>
    <property type="match status" value="2"/>
</dbReference>
<dbReference type="PANTHER" id="PTHR47633">
    <property type="entry name" value="IMMUNOGLOBULIN"/>
    <property type="match status" value="1"/>
</dbReference>
<feature type="compositionally biased region" description="Basic and acidic residues" evidence="2">
    <location>
        <begin position="1119"/>
        <end position="1147"/>
    </location>
</feature>
<feature type="region of interest" description="Disordered" evidence="2">
    <location>
        <begin position="1082"/>
        <end position="1218"/>
    </location>
</feature>
<organism evidence="4 6">
    <name type="scientific">Didymodactylos carnosus</name>
    <dbReference type="NCBI Taxonomy" id="1234261"/>
    <lineage>
        <taxon>Eukaryota</taxon>
        <taxon>Metazoa</taxon>
        <taxon>Spiralia</taxon>
        <taxon>Gnathifera</taxon>
        <taxon>Rotifera</taxon>
        <taxon>Eurotatoria</taxon>
        <taxon>Bdelloidea</taxon>
        <taxon>Philodinida</taxon>
        <taxon>Philodinidae</taxon>
        <taxon>Didymodactylos</taxon>
    </lineage>
</organism>
<keyword evidence="1" id="KW-0393">Immunoglobulin domain</keyword>
<feature type="domain" description="Ig-like" evidence="3">
    <location>
        <begin position="636"/>
        <end position="727"/>
    </location>
</feature>
<dbReference type="GO" id="GO:0004672">
    <property type="term" value="F:protein kinase activity"/>
    <property type="evidence" value="ECO:0007669"/>
    <property type="project" value="TreeGrafter"/>
</dbReference>
<feature type="compositionally biased region" description="Polar residues" evidence="2">
    <location>
        <begin position="1022"/>
        <end position="1036"/>
    </location>
</feature>
<dbReference type="InterPro" id="IPR013098">
    <property type="entry name" value="Ig_I-set"/>
</dbReference>
<evidence type="ECO:0000313" key="4">
    <source>
        <dbReference type="EMBL" id="CAF0760274.1"/>
    </source>
</evidence>
<gene>
    <name evidence="4" type="ORF">GPM918_LOCUS1345</name>
    <name evidence="5" type="ORF">SRO942_LOCUS1345</name>
</gene>
<feature type="region of interest" description="Disordered" evidence="2">
    <location>
        <begin position="895"/>
        <end position="952"/>
    </location>
</feature>
<feature type="compositionally biased region" description="Polar residues" evidence="2">
    <location>
        <begin position="920"/>
        <end position="942"/>
    </location>
</feature>
<accession>A0A813PY10</accession>
<protein>
    <recommendedName>
        <fullName evidence="3">Ig-like domain-containing protein</fullName>
    </recommendedName>
</protein>
<evidence type="ECO:0000313" key="6">
    <source>
        <dbReference type="Proteomes" id="UP000663829"/>
    </source>
</evidence>
<evidence type="ECO:0000259" key="3">
    <source>
        <dbReference type="PROSITE" id="PS50835"/>
    </source>
</evidence>
<dbReference type="InterPro" id="IPR007110">
    <property type="entry name" value="Ig-like_dom"/>
</dbReference>
<dbReference type="InterPro" id="IPR003598">
    <property type="entry name" value="Ig_sub2"/>
</dbReference>
<dbReference type="PANTHER" id="PTHR47633:SF8">
    <property type="entry name" value="SPEG NEIGHBOR PROTEIN"/>
    <property type="match status" value="1"/>
</dbReference>
<keyword evidence="6" id="KW-1185">Reference proteome</keyword>
<dbReference type="SMART" id="SM00408">
    <property type="entry name" value="IGc2"/>
    <property type="match status" value="2"/>
</dbReference>
<feature type="region of interest" description="Disordered" evidence="2">
    <location>
        <begin position="1002"/>
        <end position="1036"/>
    </location>
</feature>
<evidence type="ECO:0000313" key="5">
    <source>
        <dbReference type="EMBL" id="CAF3541082.1"/>
    </source>
</evidence>
<feature type="region of interest" description="Disordered" evidence="2">
    <location>
        <begin position="846"/>
        <end position="870"/>
    </location>
</feature>
<dbReference type="PROSITE" id="PS50835">
    <property type="entry name" value="IG_LIKE"/>
    <property type="match status" value="2"/>
</dbReference>
<feature type="compositionally biased region" description="Polar residues" evidence="2">
    <location>
        <begin position="1003"/>
        <end position="1014"/>
    </location>
</feature>